<feature type="compositionally biased region" description="Basic and acidic residues" evidence="1">
    <location>
        <begin position="82"/>
        <end position="91"/>
    </location>
</feature>
<protein>
    <submittedName>
        <fullName evidence="2">(Mediterranean fruit fly) hypothetical protein</fullName>
    </submittedName>
</protein>
<feature type="region of interest" description="Disordered" evidence="1">
    <location>
        <begin position="141"/>
        <end position="163"/>
    </location>
</feature>
<feature type="region of interest" description="Disordered" evidence="1">
    <location>
        <begin position="66"/>
        <end position="127"/>
    </location>
</feature>
<evidence type="ECO:0000256" key="1">
    <source>
        <dbReference type="SAM" id="MobiDB-lite"/>
    </source>
</evidence>
<reference evidence="2" key="1">
    <citation type="submission" date="2020-11" db="EMBL/GenBank/DDBJ databases">
        <authorList>
            <person name="Whitehead M."/>
        </authorList>
    </citation>
    <scope>NUCLEOTIDE SEQUENCE</scope>
    <source>
        <strain evidence="2">EGII</strain>
    </source>
</reference>
<evidence type="ECO:0000313" key="2">
    <source>
        <dbReference type="EMBL" id="CAD7001085.1"/>
    </source>
</evidence>
<proteinExistence type="predicted"/>
<accession>A0A811UT07</accession>
<evidence type="ECO:0000313" key="3">
    <source>
        <dbReference type="Proteomes" id="UP000606786"/>
    </source>
</evidence>
<dbReference type="AlphaFoldDB" id="A0A811UT07"/>
<feature type="compositionally biased region" description="Polar residues" evidence="1">
    <location>
        <begin position="95"/>
        <end position="121"/>
    </location>
</feature>
<sequence>MSNDDNNEGMKTYANQEAVTTFILGLNSKYTSGTLYIHNPGNLESAYATACTIFHDNVREELETQFRPLNQRQHHSNQNQPPHREERECKPNVRIQRSNYQPTSSRSNNNHKGYNARYSQHNHPHREERYQNQYRPNFSMQRNQHHQAKQLQPQPAPIPMDGDDSRQYIQTTRKIML</sequence>
<gene>
    <name evidence="2" type="ORF">CCAP1982_LOCUS9557</name>
</gene>
<comment type="caution">
    <text evidence="2">The sequence shown here is derived from an EMBL/GenBank/DDBJ whole genome shotgun (WGS) entry which is preliminary data.</text>
</comment>
<name>A0A811UT07_CERCA</name>
<dbReference type="Proteomes" id="UP000606786">
    <property type="component" value="Unassembled WGS sequence"/>
</dbReference>
<dbReference type="EMBL" id="CAJHJT010000023">
    <property type="protein sequence ID" value="CAD7001085.1"/>
    <property type="molecule type" value="Genomic_DNA"/>
</dbReference>
<feature type="compositionally biased region" description="Polar residues" evidence="1">
    <location>
        <begin position="67"/>
        <end position="81"/>
    </location>
</feature>
<keyword evidence="3" id="KW-1185">Reference proteome</keyword>
<organism evidence="2 3">
    <name type="scientific">Ceratitis capitata</name>
    <name type="common">Mediterranean fruit fly</name>
    <name type="synonym">Tephritis capitata</name>
    <dbReference type="NCBI Taxonomy" id="7213"/>
    <lineage>
        <taxon>Eukaryota</taxon>
        <taxon>Metazoa</taxon>
        <taxon>Ecdysozoa</taxon>
        <taxon>Arthropoda</taxon>
        <taxon>Hexapoda</taxon>
        <taxon>Insecta</taxon>
        <taxon>Pterygota</taxon>
        <taxon>Neoptera</taxon>
        <taxon>Endopterygota</taxon>
        <taxon>Diptera</taxon>
        <taxon>Brachycera</taxon>
        <taxon>Muscomorpha</taxon>
        <taxon>Tephritoidea</taxon>
        <taxon>Tephritidae</taxon>
        <taxon>Ceratitis</taxon>
        <taxon>Ceratitis</taxon>
    </lineage>
</organism>